<proteinExistence type="predicted"/>
<protein>
    <submittedName>
        <fullName evidence="1">Uncharacterized protein</fullName>
    </submittedName>
</protein>
<gene>
    <name evidence="1" type="ORF">PSNMU_V1.4_AUG-EV-PASAV3_0085080</name>
</gene>
<reference evidence="1 2" key="1">
    <citation type="submission" date="2019-01" db="EMBL/GenBank/DDBJ databases">
        <authorList>
            <person name="Ferrante I. M."/>
        </authorList>
    </citation>
    <scope>NUCLEOTIDE SEQUENCE [LARGE SCALE GENOMIC DNA]</scope>
    <source>
        <strain evidence="1 2">B856</strain>
    </source>
</reference>
<keyword evidence="2" id="KW-1185">Reference proteome</keyword>
<dbReference type="AlphaFoldDB" id="A0A448ZHQ9"/>
<accession>A0A448ZHQ9</accession>
<dbReference type="EMBL" id="CAACVS010000366">
    <property type="protein sequence ID" value="VEU41580.1"/>
    <property type="molecule type" value="Genomic_DNA"/>
</dbReference>
<dbReference type="Proteomes" id="UP000291116">
    <property type="component" value="Unassembled WGS sequence"/>
</dbReference>
<evidence type="ECO:0000313" key="1">
    <source>
        <dbReference type="EMBL" id="VEU41580.1"/>
    </source>
</evidence>
<organism evidence="1 2">
    <name type="scientific">Pseudo-nitzschia multistriata</name>
    <dbReference type="NCBI Taxonomy" id="183589"/>
    <lineage>
        <taxon>Eukaryota</taxon>
        <taxon>Sar</taxon>
        <taxon>Stramenopiles</taxon>
        <taxon>Ochrophyta</taxon>
        <taxon>Bacillariophyta</taxon>
        <taxon>Bacillariophyceae</taxon>
        <taxon>Bacillariophycidae</taxon>
        <taxon>Bacillariales</taxon>
        <taxon>Bacillariaceae</taxon>
        <taxon>Pseudo-nitzschia</taxon>
    </lineage>
</organism>
<sequence>MDYTDNLERNKQPTELNYDMLMSLYGPLGGQRQRRERLQLRMLERNEQNFIPEAYTNSSGHHQDLSVQRLRKKVSFRNNIRIHDVSAEGSDDVNAHVFRTVPDDIKKEKDKAVQVLFDRVRNEDPDDYEIAAGYTHKDGWKLLHRKLYGEEHEMELGMGYKVRIQLLLDHKQTIR</sequence>
<name>A0A448ZHQ9_9STRA</name>
<evidence type="ECO:0000313" key="2">
    <source>
        <dbReference type="Proteomes" id="UP000291116"/>
    </source>
</evidence>